<evidence type="ECO:0000313" key="2">
    <source>
        <dbReference type="EMBL" id="KIM97583.1"/>
    </source>
</evidence>
<dbReference type="Proteomes" id="UP000054321">
    <property type="component" value="Unassembled WGS sequence"/>
</dbReference>
<keyword evidence="3" id="KW-1185">Reference proteome</keyword>
<dbReference type="InterPro" id="IPR052897">
    <property type="entry name" value="Sec-Metab_Biosynth_Hydrolase"/>
</dbReference>
<dbReference type="AlphaFoldDB" id="A0A0C3CF68"/>
<proteinExistence type="predicted"/>
<name>A0A0C3CF68_OIDMZ</name>
<accession>A0A0C3CF68</accession>
<dbReference type="Pfam" id="PF12697">
    <property type="entry name" value="Abhydrolase_6"/>
    <property type="match status" value="1"/>
</dbReference>
<dbReference type="PANTHER" id="PTHR37017:SF11">
    <property type="entry name" value="ESTERASE_LIPASE_THIOESTERASE DOMAIN-CONTAINING PROTEIN"/>
    <property type="match status" value="1"/>
</dbReference>
<dbReference type="STRING" id="913774.A0A0C3CF68"/>
<dbReference type="Gene3D" id="3.40.50.1820">
    <property type="entry name" value="alpha/beta hydrolase"/>
    <property type="match status" value="1"/>
</dbReference>
<dbReference type="SUPFAM" id="SSF53474">
    <property type="entry name" value="alpha/beta-Hydrolases"/>
    <property type="match status" value="1"/>
</dbReference>
<dbReference type="HOGENOM" id="CLU_046066_1_3_1"/>
<sequence length="247" mass="27222">MSKPTMVFIPGAWHTPEPFKVIIAKLSILGYKCIPLSLLAAGHEPAVLDLQPDIDIVHRTVQDEVDQGHLVVVVAHSWGGIVAGGALDGLSKTEREKSGRKGGVVKLAYMCAFIPPEGVSLAKALGGEDPEWDVQEPWVNWKNPIDGFYHDLPAEEGKYWKSKLARHSYATFHAAAPSAAWRIIPSRYLICEDDRAIKPEIQEIMVQNCRGLGAEMETERVFCSHSPFLAKPDETVGFLRRATGEEA</sequence>
<dbReference type="PANTHER" id="PTHR37017">
    <property type="entry name" value="AB HYDROLASE-1 DOMAIN-CONTAINING PROTEIN-RELATED"/>
    <property type="match status" value="1"/>
</dbReference>
<protein>
    <recommendedName>
        <fullName evidence="1">AB hydrolase-1 domain-containing protein</fullName>
    </recommendedName>
</protein>
<dbReference type="EMBL" id="KN832882">
    <property type="protein sequence ID" value="KIM97583.1"/>
    <property type="molecule type" value="Genomic_DNA"/>
</dbReference>
<reference evidence="3" key="2">
    <citation type="submission" date="2015-01" db="EMBL/GenBank/DDBJ databases">
        <title>Evolutionary Origins and Diversification of the Mycorrhizal Mutualists.</title>
        <authorList>
            <consortium name="DOE Joint Genome Institute"/>
            <consortium name="Mycorrhizal Genomics Consortium"/>
            <person name="Kohler A."/>
            <person name="Kuo A."/>
            <person name="Nagy L.G."/>
            <person name="Floudas D."/>
            <person name="Copeland A."/>
            <person name="Barry K.W."/>
            <person name="Cichocki N."/>
            <person name="Veneault-Fourrey C."/>
            <person name="LaButti K."/>
            <person name="Lindquist E.A."/>
            <person name="Lipzen A."/>
            <person name="Lundell T."/>
            <person name="Morin E."/>
            <person name="Murat C."/>
            <person name="Riley R."/>
            <person name="Ohm R."/>
            <person name="Sun H."/>
            <person name="Tunlid A."/>
            <person name="Henrissat B."/>
            <person name="Grigoriev I.V."/>
            <person name="Hibbett D.S."/>
            <person name="Martin F."/>
        </authorList>
    </citation>
    <scope>NUCLEOTIDE SEQUENCE [LARGE SCALE GENOMIC DNA]</scope>
    <source>
        <strain evidence="3">Zn</strain>
    </source>
</reference>
<dbReference type="InParanoid" id="A0A0C3CF68"/>
<organism evidence="2 3">
    <name type="scientific">Oidiodendron maius (strain Zn)</name>
    <dbReference type="NCBI Taxonomy" id="913774"/>
    <lineage>
        <taxon>Eukaryota</taxon>
        <taxon>Fungi</taxon>
        <taxon>Dikarya</taxon>
        <taxon>Ascomycota</taxon>
        <taxon>Pezizomycotina</taxon>
        <taxon>Leotiomycetes</taxon>
        <taxon>Leotiomycetes incertae sedis</taxon>
        <taxon>Myxotrichaceae</taxon>
        <taxon>Oidiodendron</taxon>
    </lineage>
</organism>
<dbReference type="InterPro" id="IPR029058">
    <property type="entry name" value="AB_hydrolase_fold"/>
</dbReference>
<evidence type="ECO:0000259" key="1">
    <source>
        <dbReference type="Pfam" id="PF12697"/>
    </source>
</evidence>
<feature type="domain" description="AB hydrolase-1" evidence="1">
    <location>
        <begin position="6"/>
        <end position="236"/>
    </location>
</feature>
<dbReference type="InterPro" id="IPR000073">
    <property type="entry name" value="AB_hydrolase_1"/>
</dbReference>
<gene>
    <name evidence="2" type="ORF">OIDMADRAFT_130761</name>
</gene>
<evidence type="ECO:0000313" key="3">
    <source>
        <dbReference type="Proteomes" id="UP000054321"/>
    </source>
</evidence>
<dbReference type="OrthoDB" id="408373at2759"/>
<reference evidence="2 3" key="1">
    <citation type="submission" date="2014-04" db="EMBL/GenBank/DDBJ databases">
        <authorList>
            <consortium name="DOE Joint Genome Institute"/>
            <person name="Kuo A."/>
            <person name="Martino E."/>
            <person name="Perotto S."/>
            <person name="Kohler A."/>
            <person name="Nagy L.G."/>
            <person name="Floudas D."/>
            <person name="Copeland A."/>
            <person name="Barry K.W."/>
            <person name="Cichocki N."/>
            <person name="Veneault-Fourrey C."/>
            <person name="LaButti K."/>
            <person name="Lindquist E.A."/>
            <person name="Lipzen A."/>
            <person name="Lundell T."/>
            <person name="Morin E."/>
            <person name="Murat C."/>
            <person name="Sun H."/>
            <person name="Tunlid A."/>
            <person name="Henrissat B."/>
            <person name="Grigoriev I.V."/>
            <person name="Hibbett D.S."/>
            <person name="Martin F."/>
            <person name="Nordberg H.P."/>
            <person name="Cantor M.N."/>
            <person name="Hua S.X."/>
        </authorList>
    </citation>
    <scope>NUCLEOTIDE SEQUENCE [LARGE SCALE GENOMIC DNA]</scope>
    <source>
        <strain evidence="2 3">Zn</strain>
    </source>
</reference>